<dbReference type="Gene3D" id="3.80.10.10">
    <property type="entry name" value="Ribonuclease Inhibitor"/>
    <property type="match status" value="1"/>
</dbReference>
<feature type="non-terminal residue" evidence="4">
    <location>
        <position position="363"/>
    </location>
</feature>
<dbReference type="InterPro" id="IPR027417">
    <property type="entry name" value="P-loop_NTPase"/>
</dbReference>
<sequence length="363" mass="41379">MRNIPSYHMKTLSNDDCWELFTRHAFISTTPSMHPDLKVTGEAIVKRCNGLPLAAKTLGGLLRCKLDADEWKKILHSNFWDLPNTPSLLELSKDNEDLEELDNEYFKYLRLREFICRLEGSGGSCVITERTRDLSNVQEDNVLMHDLVVKSSLRVLSLAGYRSINKLPEDIGNLKQLRNLNLSRTLIKRLPNSFCTLYNLQALKLCRCFRLDELPRDVRRLTNMLYLDIKGTKLARMLEGTDKLKDLRIVTEFVLGDQTRSIFNELGKLKHLREGLAISGLQNVACAMDAKYANLKDKVNLKELELILGENDTIDGDSKHDREFPTASSILELELNKRDVLQLELLACGILELVIGNSNMDDS</sequence>
<dbReference type="EMBL" id="JABFAB010235790">
    <property type="protein sequence ID" value="MBA0670221.1"/>
    <property type="molecule type" value="Genomic_DNA"/>
</dbReference>
<keyword evidence="2" id="KW-0611">Plant defense</keyword>
<feature type="domain" description="Disease resistance R13L4/SHOC-2-like LRR" evidence="3">
    <location>
        <begin position="132"/>
        <end position="313"/>
    </location>
</feature>
<dbReference type="PANTHER" id="PTHR36766">
    <property type="entry name" value="PLANT BROAD-SPECTRUM MILDEW RESISTANCE PROTEIN RPW8"/>
    <property type="match status" value="1"/>
</dbReference>
<evidence type="ECO:0000256" key="1">
    <source>
        <dbReference type="ARBA" id="ARBA00022737"/>
    </source>
</evidence>
<dbReference type="InterPro" id="IPR042197">
    <property type="entry name" value="Apaf_helical"/>
</dbReference>
<dbReference type="OrthoDB" id="995856at2759"/>
<comment type="caution">
    <text evidence="4">The sequence shown here is derived from an EMBL/GenBank/DDBJ whole genome shotgun (WGS) entry which is preliminary data.</text>
</comment>
<organism evidence="4 5">
    <name type="scientific">Gossypium klotzschianum</name>
    <dbReference type="NCBI Taxonomy" id="34286"/>
    <lineage>
        <taxon>Eukaryota</taxon>
        <taxon>Viridiplantae</taxon>
        <taxon>Streptophyta</taxon>
        <taxon>Embryophyta</taxon>
        <taxon>Tracheophyta</taxon>
        <taxon>Spermatophyta</taxon>
        <taxon>Magnoliopsida</taxon>
        <taxon>eudicotyledons</taxon>
        <taxon>Gunneridae</taxon>
        <taxon>Pentapetalae</taxon>
        <taxon>rosids</taxon>
        <taxon>malvids</taxon>
        <taxon>Malvales</taxon>
        <taxon>Malvaceae</taxon>
        <taxon>Malvoideae</taxon>
        <taxon>Gossypium</taxon>
    </lineage>
</organism>
<dbReference type="GO" id="GO:0043531">
    <property type="term" value="F:ADP binding"/>
    <property type="evidence" value="ECO:0007669"/>
    <property type="project" value="InterPro"/>
</dbReference>
<dbReference type="SUPFAM" id="SSF52540">
    <property type="entry name" value="P-loop containing nucleoside triphosphate hydrolases"/>
    <property type="match status" value="1"/>
</dbReference>
<evidence type="ECO:0000256" key="2">
    <source>
        <dbReference type="ARBA" id="ARBA00022821"/>
    </source>
</evidence>
<dbReference type="SUPFAM" id="SSF52058">
    <property type="entry name" value="L domain-like"/>
    <property type="match status" value="1"/>
</dbReference>
<gene>
    <name evidence="4" type="ORF">Goklo_028936</name>
</gene>
<keyword evidence="5" id="KW-1185">Reference proteome</keyword>
<name>A0A7J8W591_9ROSI</name>
<proteinExistence type="predicted"/>
<evidence type="ECO:0000313" key="4">
    <source>
        <dbReference type="EMBL" id="MBA0670221.1"/>
    </source>
</evidence>
<dbReference type="InterPro" id="IPR032675">
    <property type="entry name" value="LRR_dom_sf"/>
</dbReference>
<evidence type="ECO:0000313" key="5">
    <source>
        <dbReference type="Proteomes" id="UP000593573"/>
    </source>
</evidence>
<dbReference type="InterPro" id="IPR055414">
    <property type="entry name" value="LRR_R13L4/SHOC2-like"/>
</dbReference>
<dbReference type="Proteomes" id="UP000593573">
    <property type="component" value="Unassembled WGS sequence"/>
</dbReference>
<evidence type="ECO:0000259" key="3">
    <source>
        <dbReference type="Pfam" id="PF23598"/>
    </source>
</evidence>
<keyword evidence="1" id="KW-0677">Repeat</keyword>
<accession>A0A7J8W591</accession>
<dbReference type="Pfam" id="PF23598">
    <property type="entry name" value="LRR_14"/>
    <property type="match status" value="1"/>
</dbReference>
<dbReference type="Gene3D" id="1.10.8.430">
    <property type="entry name" value="Helical domain of apoptotic protease-activating factors"/>
    <property type="match status" value="1"/>
</dbReference>
<protein>
    <recommendedName>
        <fullName evidence="3">Disease resistance R13L4/SHOC-2-like LRR domain-containing protein</fullName>
    </recommendedName>
</protein>
<dbReference type="AlphaFoldDB" id="A0A7J8W591"/>
<dbReference type="PANTHER" id="PTHR36766:SF51">
    <property type="entry name" value="DISEASE RESISTANCE RPP13-LIKE PROTEIN 1"/>
    <property type="match status" value="1"/>
</dbReference>
<dbReference type="GO" id="GO:0006952">
    <property type="term" value="P:defense response"/>
    <property type="evidence" value="ECO:0007669"/>
    <property type="project" value="UniProtKB-KW"/>
</dbReference>
<reference evidence="4 5" key="1">
    <citation type="journal article" date="2019" name="Genome Biol. Evol.">
        <title>Insights into the evolution of the New World diploid cottons (Gossypium, subgenus Houzingenia) based on genome sequencing.</title>
        <authorList>
            <person name="Grover C.E."/>
            <person name="Arick M.A. 2nd"/>
            <person name="Thrash A."/>
            <person name="Conover J.L."/>
            <person name="Sanders W.S."/>
            <person name="Peterson D.G."/>
            <person name="Frelichowski J.E."/>
            <person name="Scheffler J.A."/>
            <person name="Scheffler B.E."/>
            <person name="Wendel J.F."/>
        </authorList>
    </citation>
    <scope>NUCLEOTIDE SEQUENCE [LARGE SCALE GENOMIC DNA]</scope>
    <source>
        <strain evidence="4">57</strain>
        <tissue evidence="4">Leaf</tissue>
    </source>
</reference>